<feature type="region of interest" description="Disordered" evidence="1">
    <location>
        <begin position="319"/>
        <end position="346"/>
    </location>
</feature>
<keyword evidence="3" id="KW-0946">Virion</keyword>
<protein>
    <submittedName>
        <fullName evidence="3">Vesicle coat protein</fullName>
    </submittedName>
</protein>
<proteinExistence type="predicted"/>
<dbReference type="PROSITE" id="PS51834">
    <property type="entry name" value="DENN_FLCN_SMCR8"/>
    <property type="match status" value="1"/>
</dbReference>
<dbReference type="Pfam" id="PF11704">
    <property type="entry name" value="Folliculin"/>
    <property type="match status" value="1"/>
</dbReference>
<feature type="compositionally biased region" description="Polar residues" evidence="1">
    <location>
        <begin position="136"/>
        <end position="147"/>
    </location>
</feature>
<reference evidence="3 4" key="1">
    <citation type="journal article" date="2023" name="Mol. Phylogenet. Evol.">
        <title>Genome-scale phylogeny and comparative genomics of the fungal order Sordariales.</title>
        <authorList>
            <person name="Hensen N."/>
            <person name="Bonometti L."/>
            <person name="Westerberg I."/>
            <person name="Brannstrom I.O."/>
            <person name="Guillou S."/>
            <person name="Cros-Aarteil S."/>
            <person name="Calhoun S."/>
            <person name="Haridas S."/>
            <person name="Kuo A."/>
            <person name="Mondo S."/>
            <person name="Pangilinan J."/>
            <person name="Riley R."/>
            <person name="LaButti K."/>
            <person name="Andreopoulos B."/>
            <person name="Lipzen A."/>
            <person name="Chen C."/>
            <person name="Yan M."/>
            <person name="Daum C."/>
            <person name="Ng V."/>
            <person name="Clum A."/>
            <person name="Steindorff A."/>
            <person name="Ohm R.A."/>
            <person name="Martin F."/>
            <person name="Silar P."/>
            <person name="Natvig D.O."/>
            <person name="Lalanne C."/>
            <person name="Gautier V."/>
            <person name="Ament-Velasquez S.L."/>
            <person name="Kruys A."/>
            <person name="Hutchinson M.I."/>
            <person name="Powell A.J."/>
            <person name="Barry K."/>
            <person name="Miller A.N."/>
            <person name="Grigoriev I.V."/>
            <person name="Debuchy R."/>
            <person name="Gladieux P."/>
            <person name="Hiltunen Thoren M."/>
            <person name="Johannesson H."/>
        </authorList>
    </citation>
    <scope>NUCLEOTIDE SEQUENCE [LARGE SCALE GENOMIC DNA]</scope>
    <source>
        <strain evidence="3 4">FGSC 10403</strain>
    </source>
</reference>
<dbReference type="InterPro" id="IPR021713">
    <property type="entry name" value="Folliculin"/>
</dbReference>
<evidence type="ECO:0000259" key="2">
    <source>
        <dbReference type="PROSITE" id="PS51834"/>
    </source>
</evidence>
<feature type="region of interest" description="Disordered" evidence="1">
    <location>
        <begin position="72"/>
        <end position="91"/>
    </location>
</feature>
<feature type="region of interest" description="Disordered" evidence="1">
    <location>
        <begin position="112"/>
        <end position="280"/>
    </location>
</feature>
<dbReference type="PANTHER" id="PTHR31441">
    <property type="entry name" value="FOLLICULIN FAMILY MEMBER"/>
    <property type="match status" value="1"/>
</dbReference>
<name>A0AAJ0I0U4_9PEZI</name>
<dbReference type="AlphaFoldDB" id="A0AAJ0I0U4"/>
<evidence type="ECO:0000256" key="1">
    <source>
        <dbReference type="SAM" id="MobiDB-lite"/>
    </source>
</evidence>
<dbReference type="GO" id="GO:0005829">
    <property type="term" value="C:cytosol"/>
    <property type="evidence" value="ECO:0007669"/>
    <property type="project" value="TreeGrafter"/>
</dbReference>
<comment type="caution">
    <text evidence="3">The sequence shown here is derived from an EMBL/GenBank/DDBJ whole genome shotgun (WGS) entry which is preliminary data.</text>
</comment>
<feature type="compositionally biased region" description="Basic and acidic residues" evidence="1">
    <location>
        <begin position="165"/>
        <end position="183"/>
    </location>
</feature>
<feature type="region of interest" description="Disordered" evidence="1">
    <location>
        <begin position="431"/>
        <end position="472"/>
    </location>
</feature>
<gene>
    <name evidence="3" type="ORF">B0T23DRAFT_407570</name>
</gene>
<dbReference type="EMBL" id="JAULSX010000008">
    <property type="protein sequence ID" value="KAK3486645.1"/>
    <property type="molecule type" value="Genomic_DNA"/>
</dbReference>
<dbReference type="InterPro" id="IPR037520">
    <property type="entry name" value="Folliculin/SMCR8_longin"/>
</dbReference>
<organism evidence="3 4">
    <name type="scientific">Neurospora hispaniola</name>
    <dbReference type="NCBI Taxonomy" id="588809"/>
    <lineage>
        <taxon>Eukaryota</taxon>
        <taxon>Fungi</taxon>
        <taxon>Dikarya</taxon>
        <taxon>Ascomycota</taxon>
        <taxon>Pezizomycotina</taxon>
        <taxon>Sordariomycetes</taxon>
        <taxon>Sordariomycetidae</taxon>
        <taxon>Sordariales</taxon>
        <taxon>Sordariaceae</taxon>
        <taxon>Neurospora</taxon>
    </lineage>
</organism>
<accession>A0AAJ0I0U4</accession>
<sequence>MTLMVVSTPTPGPPTSTTQPQAQSYILILTLTPTPSNTNQLCLAHYCDLHGPTPLMVTEGLPVPCSTCYEEGQQHDHSNASDQPVPSATAANASVHAVAAAAEALRRMDLGGGGLRSSSAPVSEEQAQEYRASLRRVSQTVGTSSVVETPPQSPQILTGPPLSQQEKRRSDSGFRRTYDDYVTRRAGPCDNCALTLPKRQESSKDANPEPKPEQGPTLRTRAPFARVFSGGMDEPSPPISQTSSSIPSEDESITKSRPSHRRAETTASLASRSSSSSAQGVTAHTHYLDYTSTHEPVAANSFSIVRASCLRTLSLETLPRPPATGYPSSGANPGITPSASPSPPAYVTTHSVGAAASGGPIFFGDPSAGYTTAYIFRIPDVHARGHKRVYAFLALSTHRERLAMKTFGFVAAAFRDLATWIQTLAEQEAERSLQESSANSPVMPGGPGYGGSLHSEPAATPANHIPTAGGPGGGSSFLMGGGGLSRRMGSGFSASGVALKQRGLAELVGLPDFFIELHARFVKLLLDLRVVLGS</sequence>
<feature type="compositionally biased region" description="Basic and acidic residues" evidence="1">
    <location>
        <begin position="198"/>
        <end position="212"/>
    </location>
</feature>
<dbReference type="GeneID" id="87876824"/>
<dbReference type="Proteomes" id="UP001285908">
    <property type="component" value="Unassembled WGS sequence"/>
</dbReference>
<evidence type="ECO:0000313" key="3">
    <source>
        <dbReference type="EMBL" id="KAK3486645.1"/>
    </source>
</evidence>
<dbReference type="InterPro" id="IPR037521">
    <property type="entry name" value="FLCN/SMCR8_DENN"/>
</dbReference>
<feature type="compositionally biased region" description="Polar residues" evidence="1">
    <location>
        <begin position="326"/>
        <end position="339"/>
    </location>
</feature>
<keyword evidence="4" id="KW-1185">Reference proteome</keyword>
<feature type="domain" description="UDENN FLCN/SMCR8-type" evidence="2">
    <location>
        <begin position="272"/>
        <end position="534"/>
    </location>
</feature>
<dbReference type="PANTHER" id="PTHR31441:SF2">
    <property type="entry name" value="FOLLICULIN"/>
    <property type="match status" value="1"/>
</dbReference>
<evidence type="ECO:0000313" key="4">
    <source>
        <dbReference type="Proteomes" id="UP001285908"/>
    </source>
</evidence>
<keyword evidence="3" id="KW-0167">Capsid protein</keyword>
<dbReference type="GO" id="GO:1904263">
    <property type="term" value="P:positive regulation of TORC1 signaling"/>
    <property type="evidence" value="ECO:0007669"/>
    <property type="project" value="TreeGrafter"/>
</dbReference>
<dbReference type="RefSeq" id="XP_062689202.1">
    <property type="nucleotide sequence ID" value="XM_062839202.1"/>
</dbReference>
<dbReference type="GO" id="GO:0005096">
    <property type="term" value="F:GTPase activator activity"/>
    <property type="evidence" value="ECO:0007669"/>
    <property type="project" value="InterPro"/>
</dbReference>
<feature type="compositionally biased region" description="Low complexity" evidence="1">
    <location>
        <begin position="267"/>
        <end position="278"/>
    </location>
</feature>